<gene>
    <name evidence="4" type="ORF">ACFO6Q_13110</name>
</gene>
<dbReference type="SMART" id="SM00116">
    <property type="entry name" value="CBS"/>
    <property type="match status" value="2"/>
</dbReference>
<dbReference type="InterPro" id="IPR051257">
    <property type="entry name" value="Diverse_CBS-Domain"/>
</dbReference>
<dbReference type="PANTHER" id="PTHR43080:SF2">
    <property type="entry name" value="CBS DOMAIN-CONTAINING PROTEIN"/>
    <property type="match status" value="1"/>
</dbReference>
<dbReference type="SUPFAM" id="SSF54631">
    <property type="entry name" value="CBS-domain pair"/>
    <property type="match status" value="1"/>
</dbReference>
<reference evidence="5" key="1">
    <citation type="journal article" date="2019" name="Int. J. Syst. Evol. Microbiol.">
        <title>The Global Catalogue of Microorganisms (GCM) 10K type strain sequencing project: providing services to taxonomists for standard genome sequencing and annotation.</title>
        <authorList>
            <consortium name="The Broad Institute Genomics Platform"/>
            <consortium name="The Broad Institute Genome Sequencing Center for Infectious Disease"/>
            <person name="Wu L."/>
            <person name="Ma J."/>
        </authorList>
    </citation>
    <scope>NUCLEOTIDE SEQUENCE [LARGE SCALE GENOMIC DNA]</scope>
    <source>
        <strain evidence="5">CCUG 30340</strain>
    </source>
</reference>
<keyword evidence="5" id="KW-1185">Reference proteome</keyword>
<evidence type="ECO:0000313" key="5">
    <source>
        <dbReference type="Proteomes" id="UP001595886"/>
    </source>
</evidence>
<sequence length="141" mass="15187">MKTTRKISEVMTPGVHVAAPDQTIRDAASVMAAEDVGSLPVGENDRLIGMITDRDIVIRAVALGLGAQTPVREVMSEDIRYCFDDEDVSHVAQNMAELGVRRLPVINRDKRLVGMVTLSNVAHGGDRGSANQMLRGVASPH</sequence>
<name>A0ABV9QXB0_9GAMM</name>
<dbReference type="Gene3D" id="3.10.580.10">
    <property type="entry name" value="CBS-domain"/>
    <property type="match status" value="1"/>
</dbReference>
<evidence type="ECO:0000313" key="4">
    <source>
        <dbReference type="EMBL" id="MFC4821270.1"/>
    </source>
</evidence>
<proteinExistence type="predicted"/>
<dbReference type="PANTHER" id="PTHR43080">
    <property type="entry name" value="CBS DOMAIN-CONTAINING PROTEIN CBSX3, MITOCHONDRIAL"/>
    <property type="match status" value="1"/>
</dbReference>
<protein>
    <submittedName>
        <fullName evidence="4">CBS domain-containing protein</fullName>
    </submittedName>
</protein>
<accession>A0ABV9QXB0</accession>
<feature type="domain" description="CBS" evidence="3">
    <location>
        <begin position="11"/>
        <end position="68"/>
    </location>
</feature>
<dbReference type="InterPro" id="IPR000644">
    <property type="entry name" value="CBS_dom"/>
</dbReference>
<feature type="domain" description="CBS" evidence="3">
    <location>
        <begin position="75"/>
        <end position="133"/>
    </location>
</feature>
<dbReference type="RefSeq" id="WP_380021555.1">
    <property type="nucleotide sequence ID" value="NZ_JBHSHD010000010.1"/>
</dbReference>
<dbReference type="Pfam" id="PF00571">
    <property type="entry name" value="CBS"/>
    <property type="match status" value="2"/>
</dbReference>
<dbReference type="Proteomes" id="UP001595886">
    <property type="component" value="Unassembled WGS sequence"/>
</dbReference>
<comment type="caution">
    <text evidence="4">The sequence shown here is derived from an EMBL/GenBank/DDBJ whole genome shotgun (WGS) entry which is preliminary data.</text>
</comment>
<dbReference type="PROSITE" id="PS51371">
    <property type="entry name" value="CBS"/>
    <property type="match status" value="2"/>
</dbReference>
<dbReference type="InterPro" id="IPR046342">
    <property type="entry name" value="CBS_dom_sf"/>
</dbReference>
<evidence type="ECO:0000259" key="3">
    <source>
        <dbReference type="PROSITE" id="PS51371"/>
    </source>
</evidence>
<dbReference type="CDD" id="cd04622">
    <property type="entry name" value="CBS_pair_HRP1_like"/>
    <property type="match status" value="1"/>
</dbReference>
<dbReference type="EMBL" id="JBHSHD010000010">
    <property type="protein sequence ID" value="MFC4821270.1"/>
    <property type="molecule type" value="Genomic_DNA"/>
</dbReference>
<evidence type="ECO:0000256" key="1">
    <source>
        <dbReference type="ARBA" id="ARBA00023122"/>
    </source>
</evidence>
<evidence type="ECO:0000256" key="2">
    <source>
        <dbReference type="PROSITE-ProRule" id="PRU00703"/>
    </source>
</evidence>
<organism evidence="4 5">
    <name type="scientific">Dokdonella ginsengisoli</name>
    <dbReference type="NCBI Taxonomy" id="363846"/>
    <lineage>
        <taxon>Bacteria</taxon>
        <taxon>Pseudomonadati</taxon>
        <taxon>Pseudomonadota</taxon>
        <taxon>Gammaproteobacteria</taxon>
        <taxon>Lysobacterales</taxon>
        <taxon>Rhodanobacteraceae</taxon>
        <taxon>Dokdonella</taxon>
    </lineage>
</organism>
<keyword evidence="1 2" id="KW-0129">CBS domain</keyword>